<organism evidence="1 2">
    <name type="scientific">Conexibacter stalactiti</name>
    <dbReference type="NCBI Taxonomy" id="1940611"/>
    <lineage>
        <taxon>Bacteria</taxon>
        <taxon>Bacillati</taxon>
        <taxon>Actinomycetota</taxon>
        <taxon>Thermoleophilia</taxon>
        <taxon>Solirubrobacterales</taxon>
        <taxon>Conexibacteraceae</taxon>
        <taxon>Conexibacter</taxon>
    </lineage>
</organism>
<comment type="caution">
    <text evidence="1">The sequence shown here is derived from an EMBL/GenBank/DDBJ whole genome shotgun (WGS) entry which is preliminary data.</text>
</comment>
<evidence type="ECO:0000313" key="1">
    <source>
        <dbReference type="EMBL" id="MDW5598921.1"/>
    </source>
</evidence>
<name>A0ABU4I001_9ACTN</name>
<reference evidence="1 2" key="2">
    <citation type="submission" date="2023-10" db="EMBL/GenBank/DDBJ databases">
        <authorList>
            <person name="Han X.F."/>
        </authorList>
    </citation>
    <scope>NUCLEOTIDE SEQUENCE [LARGE SCALE GENOMIC DNA]</scope>
    <source>
        <strain evidence="1 2">KCTC 39840</strain>
    </source>
</reference>
<evidence type="ECO:0008006" key="3">
    <source>
        <dbReference type="Google" id="ProtNLM"/>
    </source>
</evidence>
<reference evidence="2" key="1">
    <citation type="submission" date="2023-07" db="EMBL/GenBank/DDBJ databases">
        <title>Conexibacter stalactiti sp. nov., isolated from stalactites in a lava cave and emended description of the genus Conexibacter.</title>
        <authorList>
            <person name="Lee S.D."/>
        </authorList>
    </citation>
    <scope>NUCLEOTIDE SEQUENCE [LARGE SCALE GENOMIC DNA]</scope>
    <source>
        <strain evidence="2">KCTC 39840</strain>
    </source>
</reference>
<gene>
    <name evidence="1" type="ORF">R7226_31470</name>
</gene>
<evidence type="ECO:0000313" key="2">
    <source>
        <dbReference type="Proteomes" id="UP001284601"/>
    </source>
</evidence>
<proteinExistence type="predicted"/>
<sequence length="395" mass="41035">EPAPGADDRRRAAVAVARARNLFWGLDRAAEADDALRRAEAAVSDASVRGELVAQRVRLQAAAGDPRAALDTALPLLDDDGVREQARLHAATGAVEALLSRGRTDAALALADRWLPIAERHRDELPWIALVLASQRGLALRLSGRLIAATDASTQVYDHAVRQRSTSTRAVEAGMLGYTWLARGRVRTALRLLRESAALLRDGDAAGMLPWALAGVAQAAAQAGEPAIAGAAVLELERAPLGHKGFEPELPLARAWSAAAAGELSRSRAHALEAVELARARGQTALELRALHELCRLGDPTSAAPALARLAPPEDAALAPTQPAPPADAAPTVDGPFAPLAATHAAALVARDGRALLAVAERFAALDALLVAAEAADAAAALHRDDGRASSKSEA</sequence>
<dbReference type="EMBL" id="JAWSTH010000230">
    <property type="protein sequence ID" value="MDW5598921.1"/>
    <property type="molecule type" value="Genomic_DNA"/>
</dbReference>
<accession>A0ABU4I001</accession>
<dbReference type="Proteomes" id="UP001284601">
    <property type="component" value="Unassembled WGS sequence"/>
</dbReference>
<protein>
    <recommendedName>
        <fullName evidence="3">LuxR family transcriptional regulator</fullName>
    </recommendedName>
</protein>
<feature type="non-terminal residue" evidence="1">
    <location>
        <position position="1"/>
    </location>
</feature>
<keyword evidence="2" id="KW-1185">Reference proteome</keyword>
<feature type="non-terminal residue" evidence="1">
    <location>
        <position position="395"/>
    </location>
</feature>